<keyword evidence="11" id="KW-0418">Kinase</keyword>
<feature type="domain" description="Protein kinase" evidence="15">
    <location>
        <begin position="1"/>
        <end position="204"/>
    </location>
</feature>
<dbReference type="PROSITE" id="PS00108">
    <property type="entry name" value="PROTEIN_KINASE_ST"/>
    <property type="match status" value="1"/>
</dbReference>
<evidence type="ECO:0000256" key="12">
    <source>
        <dbReference type="ARBA" id="ARBA00022840"/>
    </source>
</evidence>
<keyword evidence="9" id="KW-0808">Transferase</keyword>
<evidence type="ECO:0000256" key="2">
    <source>
        <dbReference type="ARBA" id="ARBA00004130"/>
    </source>
</evidence>
<evidence type="ECO:0000313" key="16">
    <source>
        <dbReference type="EMBL" id="CAL1389671.1"/>
    </source>
</evidence>
<protein>
    <recommendedName>
        <fullName evidence="15">Protein kinase domain-containing protein</fullName>
    </recommendedName>
</protein>
<evidence type="ECO:0000259" key="15">
    <source>
        <dbReference type="PROSITE" id="PS50011"/>
    </source>
</evidence>
<keyword evidence="6" id="KW-0330">Glyoxysome</keyword>
<keyword evidence="13" id="KW-0576">Peroxisome</keyword>
<evidence type="ECO:0000256" key="7">
    <source>
        <dbReference type="ARBA" id="ARBA00022527"/>
    </source>
</evidence>
<evidence type="ECO:0000256" key="9">
    <source>
        <dbReference type="ARBA" id="ARBA00022679"/>
    </source>
</evidence>
<dbReference type="InterPro" id="IPR015813">
    <property type="entry name" value="Pyrv/PenolPyrv_kinase-like_dom"/>
</dbReference>
<dbReference type="InterPro" id="IPR011009">
    <property type="entry name" value="Kinase-like_dom_sf"/>
</dbReference>
<keyword evidence="14" id="KW-0456">Lyase</keyword>
<dbReference type="InterPro" id="IPR050205">
    <property type="entry name" value="CDPK_Ser/Thr_kinases"/>
</dbReference>
<gene>
    <name evidence="16" type="ORF">LTRI10_LOCUS30511</name>
</gene>
<dbReference type="InterPro" id="IPR040442">
    <property type="entry name" value="Pyrv_kinase-like_dom_sf"/>
</dbReference>
<organism evidence="16 17">
    <name type="scientific">Linum trigynum</name>
    <dbReference type="NCBI Taxonomy" id="586398"/>
    <lineage>
        <taxon>Eukaryota</taxon>
        <taxon>Viridiplantae</taxon>
        <taxon>Streptophyta</taxon>
        <taxon>Embryophyta</taxon>
        <taxon>Tracheophyta</taxon>
        <taxon>Spermatophyta</taxon>
        <taxon>Magnoliopsida</taxon>
        <taxon>eudicotyledons</taxon>
        <taxon>Gunneridae</taxon>
        <taxon>Pentapetalae</taxon>
        <taxon>rosids</taxon>
        <taxon>fabids</taxon>
        <taxon>Malpighiales</taxon>
        <taxon>Linaceae</taxon>
        <taxon>Linum</taxon>
    </lineage>
</organism>
<dbReference type="GO" id="GO:0009514">
    <property type="term" value="C:glyoxysome"/>
    <property type="evidence" value="ECO:0007669"/>
    <property type="project" value="UniProtKB-SubCell"/>
</dbReference>
<evidence type="ECO:0000256" key="8">
    <source>
        <dbReference type="ARBA" id="ARBA00022532"/>
    </source>
</evidence>
<proteinExistence type="inferred from homology"/>
<dbReference type="Gene3D" id="3.20.20.60">
    <property type="entry name" value="Phosphoenolpyruvate-binding domains"/>
    <property type="match status" value="1"/>
</dbReference>
<dbReference type="PROSITE" id="PS50011">
    <property type="entry name" value="PROTEIN_KINASE_DOM"/>
    <property type="match status" value="1"/>
</dbReference>
<keyword evidence="5" id="KW-0329">Glyoxylate bypass</keyword>
<dbReference type="Pfam" id="PF00069">
    <property type="entry name" value="Pkinase"/>
    <property type="match status" value="1"/>
</dbReference>
<dbReference type="AlphaFoldDB" id="A0AAV2EUM0"/>
<evidence type="ECO:0000313" key="17">
    <source>
        <dbReference type="Proteomes" id="UP001497516"/>
    </source>
</evidence>
<evidence type="ECO:0000256" key="11">
    <source>
        <dbReference type="ARBA" id="ARBA00022777"/>
    </source>
</evidence>
<keyword evidence="12" id="KW-0067">ATP-binding</keyword>
<dbReference type="Gene3D" id="1.10.510.10">
    <property type="entry name" value="Transferase(Phosphotransferase) domain 1"/>
    <property type="match status" value="1"/>
</dbReference>
<dbReference type="InterPro" id="IPR008271">
    <property type="entry name" value="Ser/Thr_kinase_AS"/>
</dbReference>
<sequence>MLFLPPHPNILQIHEAFDFEDSLTLILDLCEPYTLYDKVIKSNGGLPEPKFAGIMPQLLKVVAHCHRFGVVHRDIKPDNVLFDRMGLDSESGSLLSGVYGTPYYVAPEVLMGRDYGEKVDVWSANVVLYAMLSGIPPSYSIPRLGFGWQFIMLAGFHADALVVDTFAQDFTRKGMLAYVERIQREEGRNGVDTLAHQKWSVANF</sequence>
<evidence type="ECO:0000256" key="5">
    <source>
        <dbReference type="ARBA" id="ARBA00022435"/>
    </source>
</evidence>
<dbReference type="SUPFAM" id="SSF51621">
    <property type="entry name" value="Phosphoenolpyruvate/pyruvate domain"/>
    <property type="match status" value="1"/>
</dbReference>
<comment type="pathway">
    <text evidence="3">Carbohydrate metabolism; glyoxylate cycle; (S)-malate from isocitrate: step 1/2.</text>
</comment>
<comment type="subcellular location">
    <subcellularLocation>
        <location evidence="2">Glyoxysome</location>
    </subcellularLocation>
</comment>
<dbReference type="InterPro" id="IPR006254">
    <property type="entry name" value="Isocitrate_lyase"/>
</dbReference>
<dbReference type="EMBL" id="OZ034818">
    <property type="protein sequence ID" value="CAL1389671.1"/>
    <property type="molecule type" value="Genomic_DNA"/>
</dbReference>
<comment type="similarity">
    <text evidence="4">Belongs to the protein kinase superfamily. CAMK Ser/Thr protein kinase family. CaMK subfamily.</text>
</comment>
<comment type="function">
    <text evidence="1">Involved in storage lipid mobilization during the growth of higher plant seedling.</text>
</comment>
<dbReference type="Pfam" id="PF00463">
    <property type="entry name" value="ICL"/>
    <property type="match status" value="1"/>
</dbReference>
<dbReference type="GO" id="GO:0004451">
    <property type="term" value="F:isocitrate lyase activity"/>
    <property type="evidence" value="ECO:0007669"/>
    <property type="project" value="InterPro"/>
</dbReference>
<dbReference type="SUPFAM" id="SSF56112">
    <property type="entry name" value="Protein kinase-like (PK-like)"/>
    <property type="match status" value="1"/>
</dbReference>
<dbReference type="Proteomes" id="UP001497516">
    <property type="component" value="Chromosome 5"/>
</dbReference>
<evidence type="ECO:0000256" key="4">
    <source>
        <dbReference type="ARBA" id="ARBA00005354"/>
    </source>
</evidence>
<keyword evidence="10" id="KW-0547">Nucleotide-binding</keyword>
<evidence type="ECO:0000256" key="10">
    <source>
        <dbReference type="ARBA" id="ARBA00022741"/>
    </source>
</evidence>
<dbReference type="InterPro" id="IPR000719">
    <property type="entry name" value="Prot_kinase_dom"/>
</dbReference>
<evidence type="ECO:0000256" key="6">
    <source>
        <dbReference type="ARBA" id="ARBA00022453"/>
    </source>
</evidence>
<reference evidence="16 17" key="1">
    <citation type="submission" date="2024-04" db="EMBL/GenBank/DDBJ databases">
        <authorList>
            <person name="Fracassetti M."/>
        </authorList>
    </citation>
    <scope>NUCLEOTIDE SEQUENCE [LARGE SCALE GENOMIC DNA]</scope>
</reference>
<dbReference type="GO" id="GO:0006097">
    <property type="term" value="P:glyoxylate cycle"/>
    <property type="evidence" value="ECO:0007669"/>
    <property type="project" value="UniProtKB-KW"/>
</dbReference>
<keyword evidence="17" id="KW-1185">Reference proteome</keyword>
<name>A0AAV2EUM0_9ROSI</name>
<accession>A0AAV2EUM0</accession>
<keyword evidence="7" id="KW-0723">Serine/threonine-protein kinase</keyword>
<dbReference type="GO" id="GO:0004674">
    <property type="term" value="F:protein serine/threonine kinase activity"/>
    <property type="evidence" value="ECO:0007669"/>
    <property type="project" value="UniProtKB-KW"/>
</dbReference>
<evidence type="ECO:0000256" key="3">
    <source>
        <dbReference type="ARBA" id="ARBA00004793"/>
    </source>
</evidence>
<keyword evidence="8" id="KW-0816">Tricarboxylic acid cycle</keyword>
<evidence type="ECO:0000256" key="1">
    <source>
        <dbReference type="ARBA" id="ARBA00003575"/>
    </source>
</evidence>
<dbReference type="SMART" id="SM00220">
    <property type="entry name" value="S_TKc"/>
    <property type="match status" value="1"/>
</dbReference>
<dbReference type="GO" id="GO:0005524">
    <property type="term" value="F:ATP binding"/>
    <property type="evidence" value="ECO:0007669"/>
    <property type="project" value="UniProtKB-KW"/>
</dbReference>
<dbReference type="GO" id="GO:0006099">
    <property type="term" value="P:tricarboxylic acid cycle"/>
    <property type="evidence" value="ECO:0007669"/>
    <property type="project" value="UniProtKB-KW"/>
</dbReference>
<evidence type="ECO:0000256" key="13">
    <source>
        <dbReference type="ARBA" id="ARBA00023140"/>
    </source>
</evidence>
<dbReference type="PANTHER" id="PTHR24349">
    <property type="entry name" value="SERINE/THREONINE-PROTEIN KINASE"/>
    <property type="match status" value="1"/>
</dbReference>
<evidence type="ECO:0000256" key="14">
    <source>
        <dbReference type="ARBA" id="ARBA00023239"/>
    </source>
</evidence>